<dbReference type="Proteomes" id="UP000218542">
    <property type="component" value="Unassembled WGS sequence"/>
</dbReference>
<feature type="transmembrane region" description="Helical" evidence="1">
    <location>
        <begin position="37"/>
        <end position="58"/>
    </location>
</feature>
<keyword evidence="1" id="KW-0472">Membrane</keyword>
<sequence length="102" mass="11589">MDGHYHVNRIEILFTSKTTGKICLLIRNMKRYEVFSFKQGLCLASITIAIINAVDIFFREDIRILKMYTGLKNKEIGEMFGACTSAVNKAALRNLLSRSNPT</sequence>
<name>A0A286TYM7_9BACT</name>
<keyword evidence="3" id="KW-1185">Reference proteome</keyword>
<proteinExistence type="predicted"/>
<gene>
    <name evidence="2" type="ORF">SCALIN_C17_0013</name>
</gene>
<evidence type="ECO:0000256" key="1">
    <source>
        <dbReference type="SAM" id="Phobius"/>
    </source>
</evidence>
<dbReference type="AlphaFoldDB" id="A0A286TYM7"/>
<protein>
    <submittedName>
        <fullName evidence="2">Uncharacterized protein</fullName>
    </submittedName>
</protein>
<keyword evidence="1" id="KW-1133">Transmembrane helix</keyword>
<keyword evidence="1" id="KW-0812">Transmembrane</keyword>
<organism evidence="2 3">
    <name type="scientific">Candidatus Scalindua japonica</name>
    <dbReference type="NCBI Taxonomy" id="1284222"/>
    <lineage>
        <taxon>Bacteria</taxon>
        <taxon>Pseudomonadati</taxon>
        <taxon>Planctomycetota</taxon>
        <taxon>Candidatus Brocadiia</taxon>
        <taxon>Candidatus Brocadiales</taxon>
        <taxon>Candidatus Scalinduaceae</taxon>
        <taxon>Candidatus Scalindua</taxon>
    </lineage>
</organism>
<comment type="caution">
    <text evidence="2">The sequence shown here is derived from an EMBL/GenBank/DDBJ whole genome shotgun (WGS) entry which is preliminary data.</text>
</comment>
<reference evidence="3" key="1">
    <citation type="journal article" date="2017" name="Environ. Microbiol. Rep.">
        <title>Genetic Diversity of Marine Anaerobic Ammonium-Oxidizing Bacteria as Revealed by Genomic and Proteomic Analyses of 'Candidatus Scalindua japonica'.</title>
        <authorList>
            <person name="Oshiki M."/>
            <person name="Mizuto K."/>
            <person name="Kimura Z."/>
            <person name="Kindaichi T."/>
            <person name="Satoh H."/>
            <person name="Okabe S."/>
        </authorList>
    </citation>
    <scope>NUCLEOTIDE SEQUENCE [LARGE SCALE GENOMIC DNA]</scope>
    <source>
        <strain evidence="3">husup-a2</strain>
    </source>
</reference>
<accession>A0A286TYM7</accession>
<dbReference type="EMBL" id="BAOS01000017">
    <property type="protein sequence ID" value="GAX60980.1"/>
    <property type="molecule type" value="Genomic_DNA"/>
</dbReference>
<evidence type="ECO:0000313" key="2">
    <source>
        <dbReference type="EMBL" id="GAX60980.1"/>
    </source>
</evidence>
<evidence type="ECO:0000313" key="3">
    <source>
        <dbReference type="Proteomes" id="UP000218542"/>
    </source>
</evidence>